<keyword evidence="3" id="KW-1185">Reference proteome</keyword>
<dbReference type="InterPro" id="IPR002881">
    <property type="entry name" value="DUF58"/>
</dbReference>
<dbReference type="RefSeq" id="WP_050355517.1">
    <property type="nucleotide sequence ID" value="NZ_LGSS01000009.1"/>
</dbReference>
<dbReference type="Proteomes" id="UP000037267">
    <property type="component" value="Unassembled WGS sequence"/>
</dbReference>
<sequence length="289" mass="33298">MKDTIIESSLIRKLERLQLNTNIVLNKGYTGGRKSNAKGSSVEFSDFREYAPGDDFRKIDWNAYGRFEKLFIKLFMEERQSTINIFLDTTKSMDFGNPKKSLISKQLALVFGYISTVNLDRVHIHCSNNNKIDTLENLSGKNSLYKIIDYLGNIKFEETNDLLKVVKSNTYKKGISIIISDLFTDSLEEIVKYLAYMNQSVIILHTLSREELSPEYIGDVRLIDSETNEEKDVYISSNTIDSYEETLKRFIGNIKEICRKYGCYYSLLSNQISIEEVVFDNLVKAGILR</sequence>
<dbReference type="STRING" id="1503.CLPU_9c00450"/>
<dbReference type="Pfam" id="PF01882">
    <property type="entry name" value="DUF58"/>
    <property type="match status" value="1"/>
</dbReference>
<feature type="domain" description="DUF58" evidence="1">
    <location>
        <begin position="46"/>
        <end position="243"/>
    </location>
</feature>
<gene>
    <name evidence="2" type="ORF">CLPU_9c00450</name>
</gene>
<organism evidence="2 3">
    <name type="scientific">Gottschalkia purinilytica</name>
    <name type="common">Clostridium purinilyticum</name>
    <dbReference type="NCBI Taxonomy" id="1503"/>
    <lineage>
        <taxon>Bacteria</taxon>
        <taxon>Bacillati</taxon>
        <taxon>Bacillota</taxon>
        <taxon>Tissierellia</taxon>
        <taxon>Tissierellales</taxon>
        <taxon>Gottschalkiaceae</taxon>
        <taxon>Gottschalkia</taxon>
    </lineage>
</organism>
<dbReference type="PANTHER" id="PTHR33608">
    <property type="entry name" value="BLL2464 PROTEIN"/>
    <property type="match status" value="1"/>
</dbReference>
<evidence type="ECO:0000313" key="2">
    <source>
        <dbReference type="EMBL" id="KNF08149.1"/>
    </source>
</evidence>
<dbReference type="AlphaFoldDB" id="A0A0L0W9D0"/>
<proteinExistence type="predicted"/>
<name>A0A0L0W9D0_GOTPU</name>
<accession>A0A0L0W9D0</accession>
<dbReference type="EMBL" id="LGSS01000009">
    <property type="protein sequence ID" value="KNF08149.1"/>
    <property type="molecule type" value="Genomic_DNA"/>
</dbReference>
<reference evidence="3" key="1">
    <citation type="submission" date="2015-07" db="EMBL/GenBank/DDBJ databases">
        <title>Draft genome sequence of the purine-degrading Gottschalkia purinilyticum DSM 1384 (formerly Clostridium purinilyticum).</title>
        <authorList>
            <person name="Poehlein A."/>
            <person name="Schiel-Bengelsdorf B."/>
            <person name="Bengelsdorf F.R."/>
            <person name="Daniel R."/>
            <person name="Duerre P."/>
        </authorList>
    </citation>
    <scope>NUCLEOTIDE SEQUENCE [LARGE SCALE GENOMIC DNA]</scope>
    <source>
        <strain evidence="3">DSM 1384</strain>
    </source>
</reference>
<protein>
    <recommendedName>
        <fullName evidence="1">DUF58 domain-containing protein</fullName>
    </recommendedName>
</protein>
<dbReference type="OrthoDB" id="9776116at2"/>
<comment type="caution">
    <text evidence="2">The sequence shown here is derived from an EMBL/GenBank/DDBJ whole genome shotgun (WGS) entry which is preliminary data.</text>
</comment>
<evidence type="ECO:0000313" key="3">
    <source>
        <dbReference type="Proteomes" id="UP000037267"/>
    </source>
</evidence>
<dbReference type="PANTHER" id="PTHR33608:SF7">
    <property type="entry name" value="DUF58 DOMAIN-CONTAINING PROTEIN"/>
    <property type="match status" value="1"/>
</dbReference>
<evidence type="ECO:0000259" key="1">
    <source>
        <dbReference type="Pfam" id="PF01882"/>
    </source>
</evidence>